<accession>A0A7W3WQP3</accession>
<dbReference type="RefSeq" id="WP_181355430.1">
    <property type="nucleotide sequence ID" value="NZ_JABJWZ010000352.1"/>
</dbReference>
<keyword evidence="2" id="KW-0238">DNA-binding</keyword>
<dbReference type="InterPro" id="IPR009061">
    <property type="entry name" value="DNA-bd_dom_put_sf"/>
</dbReference>
<feature type="compositionally biased region" description="Basic and acidic residues" evidence="4">
    <location>
        <begin position="132"/>
        <end position="146"/>
    </location>
</feature>
<dbReference type="PRINTS" id="PR00040">
    <property type="entry name" value="HTHMERR"/>
</dbReference>
<protein>
    <submittedName>
        <fullName evidence="6">MerR family transcriptional regulator</fullName>
    </submittedName>
</protein>
<feature type="region of interest" description="Disordered" evidence="4">
    <location>
        <begin position="112"/>
        <end position="146"/>
    </location>
</feature>
<evidence type="ECO:0000259" key="5">
    <source>
        <dbReference type="PROSITE" id="PS50937"/>
    </source>
</evidence>
<reference evidence="7" key="1">
    <citation type="submission" date="2020-05" db="EMBL/GenBank/DDBJ databases">
        <title>Classification of alakaliphilic streptomycetes isolated from an alkaline soil next to Lonar Crater, India and a proposal for the recognition of Streptomyces alkaliterrae sp. nov.</title>
        <authorList>
            <person name="Golinska P."/>
        </authorList>
    </citation>
    <scope>NUCLEOTIDE SEQUENCE [LARGE SCALE GENOMIC DNA]</scope>
    <source>
        <strain evidence="7">OF3</strain>
    </source>
</reference>
<evidence type="ECO:0000256" key="4">
    <source>
        <dbReference type="SAM" id="MobiDB-lite"/>
    </source>
</evidence>
<proteinExistence type="predicted"/>
<evidence type="ECO:0000313" key="6">
    <source>
        <dbReference type="EMBL" id="MBB1256395.1"/>
    </source>
</evidence>
<dbReference type="InterPro" id="IPR047057">
    <property type="entry name" value="MerR_fam"/>
</dbReference>
<dbReference type="SUPFAM" id="SSF46955">
    <property type="entry name" value="Putative DNA-binding domain"/>
    <property type="match status" value="1"/>
</dbReference>
<dbReference type="Gene3D" id="1.10.1660.10">
    <property type="match status" value="1"/>
</dbReference>
<dbReference type="PROSITE" id="PS50937">
    <property type="entry name" value="HTH_MERR_2"/>
    <property type="match status" value="1"/>
</dbReference>
<evidence type="ECO:0000256" key="3">
    <source>
        <dbReference type="ARBA" id="ARBA00023163"/>
    </source>
</evidence>
<sequence length="146" mass="15395">MRIGQLAAETGASVRALRHYEAAGLLGSERAANGYRVYNGGAVVRVRNIRRLLAAGLTLEDVREFLPCLDGDVAAAPPAPAGLEVARRRLAVLDARIAEQLAARERLVAALRAAGEQPPPPPGPSDPLAAERYARGKCPVDVRGEA</sequence>
<dbReference type="PANTHER" id="PTHR30204:SF94">
    <property type="entry name" value="HEAVY METAL-DEPENDENT TRANSCRIPTIONAL REGULATOR HI_0293-RELATED"/>
    <property type="match status" value="1"/>
</dbReference>
<keyword evidence="1" id="KW-0805">Transcription regulation</keyword>
<evidence type="ECO:0000256" key="1">
    <source>
        <dbReference type="ARBA" id="ARBA00023015"/>
    </source>
</evidence>
<evidence type="ECO:0000256" key="2">
    <source>
        <dbReference type="ARBA" id="ARBA00023125"/>
    </source>
</evidence>
<dbReference type="GO" id="GO:0003700">
    <property type="term" value="F:DNA-binding transcription factor activity"/>
    <property type="evidence" value="ECO:0007669"/>
    <property type="project" value="InterPro"/>
</dbReference>
<dbReference type="Proteomes" id="UP000525686">
    <property type="component" value="Unassembled WGS sequence"/>
</dbReference>
<organism evidence="6 7">
    <name type="scientific">Streptomyces alkaliterrae</name>
    <dbReference type="NCBI Taxonomy" id="2213162"/>
    <lineage>
        <taxon>Bacteria</taxon>
        <taxon>Bacillati</taxon>
        <taxon>Actinomycetota</taxon>
        <taxon>Actinomycetes</taxon>
        <taxon>Kitasatosporales</taxon>
        <taxon>Streptomycetaceae</taxon>
        <taxon>Streptomyces</taxon>
    </lineage>
</organism>
<dbReference type="EMBL" id="JABJWZ010000352">
    <property type="protein sequence ID" value="MBB1256395.1"/>
    <property type="molecule type" value="Genomic_DNA"/>
</dbReference>
<dbReference type="PANTHER" id="PTHR30204">
    <property type="entry name" value="REDOX-CYCLING DRUG-SENSING TRANSCRIPTIONAL ACTIVATOR SOXR"/>
    <property type="match status" value="1"/>
</dbReference>
<name>A0A7W3WQP3_9ACTN</name>
<dbReference type="GO" id="GO:0003677">
    <property type="term" value="F:DNA binding"/>
    <property type="evidence" value="ECO:0007669"/>
    <property type="project" value="UniProtKB-KW"/>
</dbReference>
<gene>
    <name evidence="6" type="ORF">H3146_24015</name>
</gene>
<keyword evidence="3" id="KW-0804">Transcription</keyword>
<feature type="domain" description="HTH merR-type" evidence="5">
    <location>
        <begin position="1"/>
        <end position="68"/>
    </location>
</feature>
<dbReference type="SMART" id="SM00422">
    <property type="entry name" value="HTH_MERR"/>
    <property type="match status" value="1"/>
</dbReference>
<dbReference type="Pfam" id="PF13411">
    <property type="entry name" value="MerR_1"/>
    <property type="match status" value="1"/>
</dbReference>
<dbReference type="InterPro" id="IPR000551">
    <property type="entry name" value="MerR-type_HTH_dom"/>
</dbReference>
<comment type="caution">
    <text evidence="6">The sequence shown here is derived from an EMBL/GenBank/DDBJ whole genome shotgun (WGS) entry which is preliminary data.</text>
</comment>
<dbReference type="AlphaFoldDB" id="A0A7W3WQP3"/>
<evidence type="ECO:0000313" key="7">
    <source>
        <dbReference type="Proteomes" id="UP000525686"/>
    </source>
</evidence>